<evidence type="ECO:0000313" key="1">
    <source>
        <dbReference type="EMBL" id="KAG5600083.1"/>
    </source>
</evidence>
<dbReference type="Proteomes" id="UP000824120">
    <property type="component" value="Chromosome 6"/>
</dbReference>
<sequence length="119" mass="13594">MGRPRGLADFFKITKTISEERIKISLEELCTWKSLYDYKVVREITLLPPAISAARCFNGGSSMWVGYGLKEKSGYFNQNWIILVDLGLSIQLRDTIDKFVNGEGKNNFILTVRVKKTNK</sequence>
<name>A0A9J5YH73_SOLCO</name>
<accession>A0A9J5YH73</accession>
<proteinExistence type="predicted"/>
<evidence type="ECO:0000313" key="2">
    <source>
        <dbReference type="Proteomes" id="UP000824120"/>
    </source>
</evidence>
<comment type="caution">
    <text evidence="1">The sequence shown here is derived from an EMBL/GenBank/DDBJ whole genome shotgun (WGS) entry which is preliminary data.</text>
</comment>
<gene>
    <name evidence="1" type="ORF">H5410_031453</name>
</gene>
<dbReference type="EMBL" id="JACXVP010000006">
    <property type="protein sequence ID" value="KAG5600083.1"/>
    <property type="molecule type" value="Genomic_DNA"/>
</dbReference>
<dbReference type="AlphaFoldDB" id="A0A9J5YH73"/>
<keyword evidence="2" id="KW-1185">Reference proteome</keyword>
<reference evidence="1 2" key="1">
    <citation type="submission" date="2020-09" db="EMBL/GenBank/DDBJ databases">
        <title>De no assembly of potato wild relative species, Solanum commersonii.</title>
        <authorList>
            <person name="Cho K."/>
        </authorList>
    </citation>
    <scope>NUCLEOTIDE SEQUENCE [LARGE SCALE GENOMIC DNA]</scope>
    <source>
        <strain evidence="1">LZ3.2</strain>
        <tissue evidence="1">Leaf</tissue>
    </source>
</reference>
<protein>
    <submittedName>
        <fullName evidence="1">Uncharacterized protein</fullName>
    </submittedName>
</protein>
<organism evidence="1 2">
    <name type="scientific">Solanum commersonii</name>
    <name type="common">Commerson's wild potato</name>
    <name type="synonym">Commerson's nightshade</name>
    <dbReference type="NCBI Taxonomy" id="4109"/>
    <lineage>
        <taxon>Eukaryota</taxon>
        <taxon>Viridiplantae</taxon>
        <taxon>Streptophyta</taxon>
        <taxon>Embryophyta</taxon>
        <taxon>Tracheophyta</taxon>
        <taxon>Spermatophyta</taxon>
        <taxon>Magnoliopsida</taxon>
        <taxon>eudicotyledons</taxon>
        <taxon>Gunneridae</taxon>
        <taxon>Pentapetalae</taxon>
        <taxon>asterids</taxon>
        <taxon>lamiids</taxon>
        <taxon>Solanales</taxon>
        <taxon>Solanaceae</taxon>
        <taxon>Solanoideae</taxon>
        <taxon>Solaneae</taxon>
        <taxon>Solanum</taxon>
    </lineage>
</organism>